<dbReference type="EC" id="3.2.1.123" evidence="5"/>
<dbReference type="Gene3D" id="2.60.40.1180">
    <property type="entry name" value="Golgi alpha-mannosidase II"/>
    <property type="match status" value="1"/>
</dbReference>
<evidence type="ECO:0000256" key="1">
    <source>
        <dbReference type="ARBA" id="ARBA00022801"/>
    </source>
</evidence>
<reference evidence="5 6" key="1">
    <citation type="submission" date="2023-07" db="EMBL/GenBank/DDBJ databases">
        <title>Genomic Encyclopedia of Type Strains, Phase IV (KMG-IV): sequencing the most valuable type-strain genomes for metagenomic binning, comparative biology and taxonomic classification.</title>
        <authorList>
            <person name="Goeker M."/>
        </authorList>
    </citation>
    <scope>NUCLEOTIDE SEQUENCE [LARGE SCALE GENOMIC DNA]</scope>
    <source>
        <strain evidence="5 6">DSM 17723</strain>
    </source>
</reference>
<dbReference type="PANTHER" id="PTHR31308">
    <property type="match status" value="1"/>
</dbReference>
<dbReference type="Pfam" id="PF00150">
    <property type="entry name" value="Cellulase"/>
    <property type="match status" value="1"/>
</dbReference>
<dbReference type="RefSeq" id="WP_307190836.1">
    <property type="nucleotide sequence ID" value="NZ_JAUSTZ010000012.1"/>
</dbReference>
<accession>A0ABT9Z7N9</accession>
<comment type="caution">
    <text evidence="5">The sequence shown here is derived from an EMBL/GenBank/DDBJ whole genome shotgun (WGS) entry which is preliminary data.</text>
</comment>
<comment type="similarity">
    <text evidence="3">Belongs to the glycosyl hydrolase 5 (cellulase A) family.</text>
</comment>
<protein>
    <submittedName>
        <fullName evidence="5">Endoglycosylceramidase</fullName>
        <ecNumber evidence="5">3.2.1.123</ecNumber>
    </submittedName>
</protein>
<evidence type="ECO:0000256" key="3">
    <source>
        <dbReference type="RuleBase" id="RU361153"/>
    </source>
</evidence>
<evidence type="ECO:0000259" key="4">
    <source>
        <dbReference type="Pfam" id="PF00150"/>
    </source>
</evidence>
<evidence type="ECO:0000313" key="5">
    <source>
        <dbReference type="EMBL" id="MDQ0227841.1"/>
    </source>
</evidence>
<dbReference type="EMBL" id="JAUSTZ010000012">
    <property type="protein sequence ID" value="MDQ0227841.1"/>
    <property type="molecule type" value="Genomic_DNA"/>
</dbReference>
<organism evidence="5 6">
    <name type="scientific">Metabacillus niabensis</name>
    <dbReference type="NCBI Taxonomy" id="324854"/>
    <lineage>
        <taxon>Bacteria</taxon>
        <taxon>Bacillati</taxon>
        <taxon>Bacillota</taxon>
        <taxon>Bacilli</taxon>
        <taxon>Bacillales</taxon>
        <taxon>Bacillaceae</taxon>
        <taxon>Metabacillus</taxon>
    </lineage>
</organism>
<dbReference type="PANTHER" id="PTHR31308:SF3">
    <property type="entry name" value="ENDOGLYCOCERAMIDASE"/>
    <property type="match status" value="1"/>
</dbReference>
<dbReference type="SUPFAM" id="SSF51445">
    <property type="entry name" value="(Trans)glycosidases"/>
    <property type="match status" value="1"/>
</dbReference>
<sequence length="481" mass="55013">MKDKMKRVKVDGMRFINEDGNQVIFNGINLVCKEKEKGYLEDNIEQLLEVYSNKGFNLVRLGVFWDGVEPKPGVFDDAYLDKVAKVVKKAEQCGIYIMLDMHQDLYSVKYGDGAPEWATLDEGLNHPENLTMWYEAYLSSQAIMKATDNFWANIEASDGVGLIDHYAAMWEYIAKKFKDYSNIIGIEPMNEPYMGSIAAKAFNTAIGKIKENNPDFDMTNLYAVTSKEQEIIQKTLTDHFIKFDKEILMPFYNRILQAVRRVSDLPIITGGNIYSSSFVKTGIEKIRDENGNIDTQQIYGPHGYDSVTDSTNYEAYNKENISFIFAQKRLSQEELQLPVIVGEWGAFPSKDFTNEYIEHMAVILEQYLWSSTYWVHYSGIETDTNYSSLERGYPPSVSGTLLSYHYDYEKKSLSAKWKAKRDGTTILYVPDLSAVNPQMIYSSTEVEINIRKFKDAPGGFVTIYHSEEGMIEVKIPLIPNL</sequence>
<proteinExistence type="inferred from homology"/>
<gene>
    <name evidence="5" type="ORF">J2S02_004188</name>
</gene>
<dbReference type="InterPro" id="IPR001547">
    <property type="entry name" value="Glyco_hydro_5"/>
</dbReference>
<feature type="domain" description="Glycoside hydrolase family 5" evidence="4">
    <location>
        <begin position="17"/>
        <end position="375"/>
    </location>
</feature>
<dbReference type="InterPro" id="IPR017853">
    <property type="entry name" value="GH"/>
</dbReference>
<keyword evidence="2 3" id="KW-0326">Glycosidase</keyword>
<dbReference type="Proteomes" id="UP001232245">
    <property type="component" value="Unassembled WGS sequence"/>
</dbReference>
<dbReference type="InterPro" id="IPR013780">
    <property type="entry name" value="Glyco_hydro_b"/>
</dbReference>
<evidence type="ECO:0000256" key="2">
    <source>
        <dbReference type="ARBA" id="ARBA00023295"/>
    </source>
</evidence>
<dbReference type="GO" id="GO:0047876">
    <property type="term" value="F:endoglycosylceramidase activity"/>
    <property type="evidence" value="ECO:0007669"/>
    <property type="project" value="UniProtKB-EC"/>
</dbReference>
<keyword evidence="1 3" id="KW-0378">Hydrolase</keyword>
<dbReference type="Gene3D" id="3.20.20.80">
    <property type="entry name" value="Glycosidases"/>
    <property type="match status" value="1"/>
</dbReference>
<dbReference type="InterPro" id="IPR052066">
    <property type="entry name" value="Glycosphingolipid_Hydrolases"/>
</dbReference>
<name>A0ABT9Z7N9_9BACI</name>
<evidence type="ECO:0000313" key="6">
    <source>
        <dbReference type="Proteomes" id="UP001232245"/>
    </source>
</evidence>
<keyword evidence="6" id="KW-1185">Reference proteome</keyword>